<sequence>MGRRRRKKTAGSQGQRDPVSGPGTPSGANLQGDAGLEAQGVPLFNIRKLEPTWEQQRSHCTCIQNPPGISLYKIVGRKSRGGVDLPIYRCARGTVSLESFHLHLNRFIPGHTADRPRQLGDLFSCLAAILHGEARQGEDSSHGRSHSSGRRSADCNTCGRRGSRSRSTSRGRRDHHRGDCSYRPRSPDHRRRGADHREGDVRHRSGYPSRRDTSGERHDERRDNTHRDLSERCDANLPVRPCNRDSYRSRQRSLSPGRAPGQMSTLTFFNSALQLVQGAAPAPATRSGRGTSHSLTTSMT</sequence>
<keyword evidence="3" id="KW-1185">Reference proteome</keyword>
<feature type="compositionally biased region" description="Polar residues" evidence="1">
    <location>
        <begin position="288"/>
        <end position="300"/>
    </location>
</feature>
<feature type="region of interest" description="Disordered" evidence="1">
    <location>
        <begin position="134"/>
        <end position="261"/>
    </location>
</feature>
<feature type="region of interest" description="Disordered" evidence="1">
    <location>
        <begin position="1"/>
        <end position="34"/>
    </location>
</feature>
<feature type="compositionally biased region" description="Basic and acidic residues" evidence="1">
    <location>
        <begin position="195"/>
        <end position="234"/>
    </location>
</feature>
<dbReference type="EMBL" id="BMAT01001570">
    <property type="protein sequence ID" value="GFR88382.1"/>
    <property type="molecule type" value="Genomic_DNA"/>
</dbReference>
<name>A0AAV4GSQ7_9GAST</name>
<feature type="compositionally biased region" description="Basic residues" evidence="1">
    <location>
        <begin position="161"/>
        <end position="175"/>
    </location>
</feature>
<evidence type="ECO:0000313" key="2">
    <source>
        <dbReference type="EMBL" id="GFR88382.1"/>
    </source>
</evidence>
<evidence type="ECO:0000313" key="3">
    <source>
        <dbReference type="Proteomes" id="UP000762676"/>
    </source>
</evidence>
<proteinExistence type="predicted"/>
<gene>
    <name evidence="2" type="ORF">ElyMa_000768800</name>
</gene>
<reference evidence="2 3" key="1">
    <citation type="journal article" date="2021" name="Elife">
        <title>Chloroplast acquisition without the gene transfer in kleptoplastic sea slugs, Plakobranchus ocellatus.</title>
        <authorList>
            <person name="Maeda T."/>
            <person name="Takahashi S."/>
            <person name="Yoshida T."/>
            <person name="Shimamura S."/>
            <person name="Takaki Y."/>
            <person name="Nagai Y."/>
            <person name="Toyoda A."/>
            <person name="Suzuki Y."/>
            <person name="Arimoto A."/>
            <person name="Ishii H."/>
            <person name="Satoh N."/>
            <person name="Nishiyama T."/>
            <person name="Hasebe M."/>
            <person name="Maruyama T."/>
            <person name="Minagawa J."/>
            <person name="Obokata J."/>
            <person name="Shigenobu S."/>
        </authorList>
    </citation>
    <scope>NUCLEOTIDE SEQUENCE [LARGE SCALE GENOMIC DNA]</scope>
</reference>
<accession>A0AAV4GSQ7</accession>
<dbReference type="PANTHER" id="PTHR47773:SF1">
    <property type="entry name" value="C2H2-TYPE DOMAIN-CONTAINING PROTEIN"/>
    <property type="match status" value="1"/>
</dbReference>
<feature type="compositionally biased region" description="Basic and acidic residues" evidence="1">
    <location>
        <begin position="176"/>
        <end position="187"/>
    </location>
</feature>
<dbReference type="AlphaFoldDB" id="A0AAV4GSQ7"/>
<dbReference type="PANTHER" id="PTHR47773">
    <property type="entry name" value="SI:DKEY-9I5.2-RELATED"/>
    <property type="match status" value="1"/>
</dbReference>
<evidence type="ECO:0000256" key="1">
    <source>
        <dbReference type="SAM" id="MobiDB-lite"/>
    </source>
</evidence>
<organism evidence="2 3">
    <name type="scientific">Elysia marginata</name>
    <dbReference type="NCBI Taxonomy" id="1093978"/>
    <lineage>
        <taxon>Eukaryota</taxon>
        <taxon>Metazoa</taxon>
        <taxon>Spiralia</taxon>
        <taxon>Lophotrochozoa</taxon>
        <taxon>Mollusca</taxon>
        <taxon>Gastropoda</taxon>
        <taxon>Heterobranchia</taxon>
        <taxon>Euthyneura</taxon>
        <taxon>Panpulmonata</taxon>
        <taxon>Sacoglossa</taxon>
        <taxon>Placobranchoidea</taxon>
        <taxon>Plakobranchidae</taxon>
        <taxon>Elysia</taxon>
    </lineage>
</organism>
<protein>
    <submittedName>
        <fullName evidence="2">Uncharacterized protein</fullName>
    </submittedName>
</protein>
<feature type="region of interest" description="Disordered" evidence="1">
    <location>
        <begin position="280"/>
        <end position="300"/>
    </location>
</feature>
<comment type="caution">
    <text evidence="2">The sequence shown here is derived from an EMBL/GenBank/DDBJ whole genome shotgun (WGS) entry which is preliminary data.</text>
</comment>
<dbReference type="Proteomes" id="UP000762676">
    <property type="component" value="Unassembled WGS sequence"/>
</dbReference>